<feature type="region of interest" description="Disordered" evidence="2">
    <location>
        <begin position="319"/>
        <end position="346"/>
    </location>
</feature>
<feature type="coiled-coil region" evidence="1">
    <location>
        <begin position="276"/>
        <end position="312"/>
    </location>
</feature>
<sequence length="346" mass="40590">RQDDVMLTLQVCGILQQRLLGVSLEAAQNRIAQPTQDDLNKFNSMLLPRQCNHSPLDVLFLDGHYSEMQIEILQPMMKLLFLILTELGIKKDDPSRFYDNNTALLETENGKRISTFRTTSTVKQGEPLLVSYVNDNDSYIMRQAKLRRGWFFTCKCHRCMQTIEAESKLKEQIEANIDYIRRMIQTKENNRMDVEKLNLLEQTKIADEEHLAGIGKQSNIKQKDPPSYFVCLKCLIPRYIIKEEQNAIQKLIEDKLVQIEQIKEIIEQFSVKRFEREQQKDMKKKIKEQIEAKEEKKFIQDIEQELKKLRESQIIKIERVKDNEEEGDDEEEECDQDGDISGEGID</sequence>
<dbReference type="InterPro" id="IPR050869">
    <property type="entry name" value="H3K4_H4K5_MeTrfase"/>
</dbReference>
<dbReference type="PANTHER" id="PTHR12197">
    <property type="entry name" value="HISTONE-LYSINE N-METHYLTRANSFERASE SMYD"/>
    <property type="match status" value="1"/>
</dbReference>
<feature type="compositionally biased region" description="Acidic residues" evidence="2">
    <location>
        <begin position="323"/>
        <end position="346"/>
    </location>
</feature>
<protein>
    <recommendedName>
        <fullName evidence="5">SET domain-containing protein</fullName>
    </recommendedName>
</protein>
<accession>A0A5J4UYH9</accession>
<evidence type="ECO:0000256" key="2">
    <source>
        <dbReference type="SAM" id="MobiDB-lite"/>
    </source>
</evidence>
<dbReference type="Proteomes" id="UP000324800">
    <property type="component" value="Unassembled WGS sequence"/>
</dbReference>
<proteinExistence type="predicted"/>
<dbReference type="InterPro" id="IPR046341">
    <property type="entry name" value="SET_dom_sf"/>
</dbReference>
<reference evidence="3 4" key="1">
    <citation type="submission" date="2019-03" db="EMBL/GenBank/DDBJ databases">
        <title>Single cell metagenomics reveals metabolic interactions within the superorganism composed of flagellate Streblomastix strix and complex community of Bacteroidetes bacteria on its surface.</title>
        <authorList>
            <person name="Treitli S.C."/>
            <person name="Kolisko M."/>
            <person name="Husnik F."/>
            <person name="Keeling P."/>
            <person name="Hampl V."/>
        </authorList>
    </citation>
    <scope>NUCLEOTIDE SEQUENCE [LARGE SCALE GENOMIC DNA]</scope>
    <source>
        <strain evidence="3">ST1C</strain>
    </source>
</reference>
<dbReference type="Gene3D" id="2.170.270.10">
    <property type="entry name" value="SET domain"/>
    <property type="match status" value="1"/>
</dbReference>
<dbReference type="PANTHER" id="PTHR12197:SF251">
    <property type="entry name" value="EG:BACR7C10.4 PROTEIN"/>
    <property type="match status" value="1"/>
</dbReference>
<evidence type="ECO:0000313" key="4">
    <source>
        <dbReference type="Proteomes" id="UP000324800"/>
    </source>
</evidence>
<dbReference type="OrthoDB" id="1028014at2759"/>
<organism evidence="3 4">
    <name type="scientific">Streblomastix strix</name>
    <dbReference type="NCBI Taxonomy" id="222440"/>
    <lineage>
        <taxon>Eukaryota</taxon>
        <taxon>Metamonada</taxon>
        <taxon>Preaxostyla</taxon>
        <taxon>Oxymonadida</taxon>
        <taxon>Streblomastigidae</taxon>
        <taxon>Streblomastix</taxon>
    </lineage>
</organism>
<keyword evidence="1" id="KW-0175">Coiled coil</keyword>
<gene>
    <name evidence="3" type="ORF">EZS28_029647</name>
</gene>
<dbReference type="GO" id="GO:0005634">
    <property type="term" value="C:nucleus"/>
    <property type="evidence" value="ECO:0007669"/>
    <property type="project" value="TreeGrafter"/>
</dbReference>
<dbReference type="EMBL" id="SNRW01011691">
    <property type="protein sequence ID" value="KAA6374825.1"/>
    <property type="molecule type" value="Genomic_DNA"/>
</dbReference>
<evidence type="ECO:0008006" key="5">
    <source>
        <dbReference type="Google" id="ProtNLM"/>
    </source>
</evidence>
<comment type="caution">
    <text evidence="3">The sequence shown here is derived from an EMBL/GenBank/DDBJ whole genome shotgun (WGS) entry which is preliminary data.</text>
</comment>
<feature type="non-terminal residue" evidence="3">
    <location>
        <position position="1"/>
    </location>
</feature>
<evidence type="ECO:0000313" key="3">
    <source>
        <dbReference type="EMBL" id="KAA6374825.1"/>
    </source>
</evidence>
<dbReference type="SUPFAM" id="SSF82199">
    <property type="entry name" value="SET domain"/>
    <property type="match status" value="1"/>
</dbReference>
<evidence type="ECO:0000256" key="1">
    <source>
        <dbReference type="SAM" id="Coils"/>
    </source>
</evidence>
<name>A0A5J4UYH9_9EUKA</name>
<dbReference type="AlphaFoldDB" id="A0A5J4UYH9"/>